<dbReference type="SUPFAM" id="SSF51445">
    <property type="entry name" value="(Trans)glycosidases"/>
    <property type="match status" value="1"/>
</dbReference>
<evidence type="ECO:0000256" key="1">
    <source>
        <dbReference type="ARBA" id="ARBA00010838"/>
    </source>
</evidence>
<sequence>MLIIFLFLCTLSSCTPGILPTDLIFGVATSSYQIEGAWNEDGKGENVWDRLTHTKRDKIADKSTADTACDSYHLWETDIKMLKWLGVKIYRFSISWPRILPTGYTNVTNRAGIEYYNRLIDGLLEAGIEPMVTLFHWDLPVDLQLRGGWNVPESISLFVDYADFVMSQYADRVRYWLTMNEVRIYCDHNTNILIPDGLIDPERAPYDCTRNLLLAHAKVYHIFNKKYRSLNNGLMSVANLFAWYETAMGDEDEKKSTELLLQYYNGRFNHPIFSNEGGWPSLLIEYMEEYSKSKGYNTSLLPPFSEEEKQLIKGTADYIGVNHYFTFISKKVSIEKSDMFFNTNEISWREGWPETPIPAIGENKTKEYKKYNYSPGIRHVINWIRENYEEWDILITENGYRGGNIRDLIDLKRVSYIRDLLRQVILSMKEDGHKIIGYIYWSLMDNFEWWSGYKEKFGLFDVDFKDPNRTRTARLSAKYFACITRRRDLDACLRNV</sequence>
<dbReference type="Gene3D" id="3.20.20.80">
    <property type="entry name" value="Glycosidases"/>
    <property type="match status" value="1"/>
</dbReference>
<keyword evidence="5" id="KW-0732">Signal</keyword>
<dbReference type="Proteomes" id="UP000663880">
    <property type="component" value="Unassembled WGS sequence"/>
</dbReference>
<accession>A0A821SLQ5</accession>
<comment type="caution">
    <text evidence="6">The sequence shown here is derived from an EMBL/GenBank/DDBJ whole genome shotgun (WGS) entry which is preliminary data.</text>
</comment>
<comment type="similarity">
    <text evidence="1 4">Belongs to the glycosyl hydrolase 1 family.</text>
</comment>
<dbReference type="EMBL" id="CAJOBZ010000019">
    <property type="protein sequence ID" value="CAF4860889.1"/>
    <property type="molecule type" value="Genomic_DNA"/>
</dbReference>
<name>A0A821SLQ5_9NEOP</name>
<dbReference type="PRINTS" id="PR00131">
    <property type="entry name" value="GLHYDRLASE1"/>
</dbReference>
<reference evidence="6" key="1">
    <citation type="submission" date="2021-02" db="EMBL/GenBank/DDBJ databases">
        <authorList>
            <person name="Steward A R."/>
        </authorList>
    </citation>
    <scope>NUCLEOTIDE SEQUENCE</scope>
</reference>
<dbReference type="GO" id="GO:0008422">
    <property type="term" value="F:beta-glucosidase activity"/>
    <property type="evidence" value="ECO:0007669"/>
    <property type="project" value="TreeGrafter"/>
</dbReference>
<organism evidence="6 7">
    <name type="scientific">Pieris macdunnoughi</name>
    <dbReference type="NCBI Taxonomy" id="345717"/>
    <lineage>
        <taxon>Eukaryota</taxon>
        <taxon>Metazoa</taxon>
        <taxon>Ecdysozoa</taxon>
        <taxon>Arthropoda</taxon>
        <taxon>Hexapoda</taxon>
        <taxon>Insecta</taxon>
        <taxon>Pterygota</taxon>
        <taxon>Neoptera</taxon>
        <taxon>Endopterygota</taxon>
        <taxon>Lepidoptera</taxon>
        <taxon>Glossata</taxon>
        <taxon>Ditrysia</taxon>
        <taxon>Papilionoidea</taxon>
        <taxon>Pieridae</taxon>
        <taxon>Pierinae</taxon>
        <taxon>Pieris</taxon>
    </lineage>
</organism>
<dbReference type="InterPro" id="IPR001360">
    <property type="entry name" value="Glyco_hydro_1"/>
</dbReference>
<proteinExistence type="inferred from homology"/>
<dbReference type="Pfam" id="PF00232">
    <property type="entry name" value="Glyco_hydro_1"/>
    <property type="match status" value="1"/>
</dbReference>
<keyword evidence="2" id="KW-0378">Hydrolase</keyword>
<evidence type="ECO:0000256" key="3">
    <source>
        <dbReference type="ARBA" id="ARBA00023295"/>
    </source>
</evidence>
<gene>
    <name evidence="6" type="ORF">PMACD_LOCUS7906</name>
</gene>
<evidence type="ECO:0000313" key="7">
    <source>
        <dbReference type="Proteomes" id="UP000663880"/>
    </source>
</evidence>
<evidence type="ECO:0000256" key="5">
    <source>
        <dbReference type="SAM" id="SignalP"/>
    </source>
</evidence>
<protein>
    <recommendedName>
        <fullName evidence="8">Beta-glucosidase</fullName>
    </recommendedName>
</protein>
<feature type="chain" id="PRO_5032539811" description="Beta-glucosidase" evidence="5">
    <location>
        <begin position="21"/>
        <end position="496"/>
    </location>
</feature>
<dbReference type="OrthoDB" id="65569at2759"/>
<dbReference type="GO" id="GO:0005975">
    <property type="term" value="P:carbohydrate metabolic process"/>
    <property type="evidence" value="ECO:0007669"/>
    <property type="project" value="InterPro"/>
</dbReference>
<evidence type="ECO:0000256" key="4">
    <source>
        <dbReference type="RuleBase" id="RU003690"/>
    </source>
</evidence>
<feature type="signal peptide" evidence="5">
    <location>
        <begin position="1"/>
        <end position="20"/>
    </location>
</feature>
<keyword evidence="3" id="KW-0326">Glycosidase</keyword>
<dbReference type="PANTHER" id="PTHR10353">
    <property type="entry name" value="GLYCOSYL HYDROLASE"/>
    <property type="match status" value="1"/>
</dbReference>
<evidence type="ECO:0008006" key="8">
    <source>
        <dbReference type="Google" id="ProtNLM"/>
    </source>
</evidence>
<dbReference type="PANTHER" id="PTHR10353:SF36">
    <property type="entry name" value="LP05116P"/>
    <property type="match status" value="1"/>
</dbReference>
<dbReference type="InterPro" id="IPR017853">
    <property type="entry name" value="GH"/>
</dbReference>
<dbReference type="AlphaFoldDB" id="A0A821SLQ5"/>
<keyword evidence="7" id="KW-1185">Reference proteome</keyword>
<evidence type="ECO:0000256" key="2">
    <source>
        <dbReference type="ARBA" id="ARBA00022801"/>
    </source>
</evidence>
<evidence type="ECO:0000313" key="6">
    <source>
        <dbReference type="EMBL" id="CAF4860889.1"/>
    </source>
</evidence>